<reference evidence="2 3" key="1">
    <citation type="journal article" date="2017" name="Int. J. Syst. Evol. Microbiol.">
        <title>Mycobacterium talmoniae sp. nov., a slowly growing mycobacterium isolated from human respiratory samples.</title>
        <authorList>
            <person name="Davidson R.M."/>
            <person name="DeGroote M.A."/>
            <person name="Marola J.L."/>
            <person name="Buss S."/>
            <person name="Jones V."/>
            <person name="McNeil M.R."/>
            <person name="Freifeld A.G."/>
            <person name="Elaine Epperson L."/>
            <person name="Hasan N.A."/>
            <person name="Jackson M."/>
            <person name="Iwen P.C."/>
            <person name="Salfinger M."/>
            <person name="Strong M."/>
        </authorList>
    </citation>
    <scope>NUCLEOTIDE SEQUENCE [LARGE SCALE GENOMIC DNA]</scope>
    <source>
        <strain evidence="2 3">ATCC BAA-2683</strain>
    </source>
</reference>
<gene>
    <name evidence="2" type="ORF">C1Y40_05342</name>
</gene>
<protein>
    <submittedName>
        <fullName evidence="2">Uncharacterized protein</fullName>
    </submittedName>
</protein>
<name>A0A2S8BCX6_9MYCO</name>
<dbReference type="Proteomes" id="UP000238296">
    <property type="component" value="Unassembled WGS sequence"/>
</dbReference>
<dbReference type="EMBL" id="PPEA01000786">
    <property type="protein sequence ID" value="PQM44496.1"/>
    <property type="molecule type" value="Genomic_DNA"/>
</dbReference>
<sequence length="109" mass="11286">MTTSSIVAASVTSRRTKAAPRSASSRSARASTGMKIAVKVSSNTSAEIRFGNWLATEKALDSAAPRIAASSTIRMKPVIRLTSVASAMPQDRDTTAASDSSARRGAGSR</sequence>
<proteinExistence type="predicted"/>
<accession>A0A2S8BCX6</accession>
<feature type="compositionally biased region" description="Low complexity" evidence="1">
    <location>
        <begin position="95"/>
        <end position="109"/>
    </location>
</feature>
<evidence type="ECO:0000256" key="1">
    <source>
        <dbReference type="SAM" id="MobiDB-lite"/>
    </source>
</evidence>
<evidence type="ECO:0000313" key="3">
    <source>
        <dbReference type="Proteomes" id="UP000238296"/>
    </source>
</evidence>
<organism evidence="2 3">
    <name type="scientific">Mycobacterium talmoniae</name>
    <dbReference type="NCBI Taxonomy" id="1858794"/>
    <lineage>
        <taxon>Bacteria</taxon>
        <taxon>Bacillati</taxon>
        <taxon>Actinomycetota</taxon>
        <taxon>Actinomycetes</taxon>
        <taxon>Mycobacteriales</taxon>
        <taxon>Mycobacteriaceae</taxon>
        <taxon>Mycobacterium</taxon>
    </lineage>
</organism>
<feature type="region of interest" description="Disordered" evidence="1">
    <location>
        <begin position="1"/>
        <end position="32"/>
    </location>
</feature>
<evidence type="ECO:0000313" key="2">
    <source>
        <dbReference type="EMBL" id="PQM44496.1"/>
    </source>
</evidence>
<dbReference type="AlphaFoldDB" id="A0A2S8BCX6"/>
<comment type="caution">
    <text evidence="2">The sequence shown here is derived from an EMBL/GenBank/DDBJ whole genome shotgun (WGS) entry which is preliminary data.</text>
</comment>
<feature type="region of interest" description="Disordered" evidence="1">
    <location>
        <begin position="84"/>
        <end position="109"/>
    </location>
</feature>